<dbReference type="Proteomes" id="UP000789525">
    <property type="component" value="Unassembled WGS sequence"/>
</dbReference>
<reference evidence="1" key="1">
    <citation type="submission" date="2021-06" db="EMBL/GenBank/DDBJ databases">
        <authorList>
            <person name="Kallberg Y."/>
            <person name="Tangrot J."/>
            <person name="Rosling A."/>
        </authorList>
    </citation>
    <scope>NUCLEOTIDE SEQUENCE</scope>
    <source>
        <strain evidence="1">CL356</strain>
    </source>
</reference>
<feature type="non-terminal residue" evidence="1">
    <location>
        <position position="127"/>
    </location>
</feature>
<accession>A0ACA9R9R9</accession>
<sequence length="127" mass="14602">AKKCVGSRISIDSLLAFWVVGADVVFAMLNNSHIYHQTLHDIKARGIDGAYSAVRSPSRHAYIFSFISSFEYVLQWYFCANMKPIYESMSPPLPMVSPQSKMSLSTSPTCSRPKNRWKYEIRRTFWP</sequence>
<protein>
    <submittedName>
        <fullName evidence="1">9994_t:CDS:1</fullName>
    </submittedName>
</protein>
<comment type="caution">
    <text evidence="1">The sequence shown here is derived from an EMBL/GenBank/DDBJ whole genome shotgun (WGS) entry which is preliminary data.</text>
</comment>
<evidence type="ECO:0000313" key="1">
    <source>
        <dbReference type="EMBL" id="CAG8783551.1"/>
    </source>
</evidence>
<feature type="non-terminal residue" evidence="1">
    <location>
        <position position="1"/>
    </location>
</feature>
<keyword evidence="2" id="KW-1185">Reference proteome</keyword>
<name>A0ACA9R9R9_9GLOM</name>
<gene>
    <name evidence="1" type="ORF">ACOLOM_LOCUS14433</name>
</gene>
<dbReference type="EMBL" id="CAJVPT010073922">
    <property type="protein sequence ID" value="CAG8783551.1"/>
    <property type="molecule type" value="Genomic_DNA"/>
</dbReference>
<organism evidence="1 2">
    <name type="scientific">Acaulospora colombiana</name>
    <dbReference type="NCBI Taxonomy" id="27376"/>
    <lineage>
        <taxon>Eukaryota</taxon>
        <taxon>Fungi</taxon>
        <taxon>Fungi incertae sedis</taxon>
        <taxon>Mucoromycota</taxon>
        <taxon>Glomeromycotina</taxon>
        <taxon>Glomeromycetes</taxon>
        <taxon>Diversisporales</taxon>
        <taxon>Acaulosporaceae</taxon>
        <taxon>Acaulospora</taxon>
    </lineage>
</organism>
<evidence type="ECO:0000313" key="2">
    <source>
        <dbReference type="Proteomes" id="UP000789525"/>
    </source>
</evidence>
<proteinExistence type="predicted"/>